<organism evidence="1 2">
    <name type="scientific">Dallia pectoralis</name>
    <name type="common">Alaska blackfish</name>
    <dbReference type="NCBI Taxonomy" id="75939"/>
    <lineage>
        <taxon>Eukaryota</taxon>
        <taxon>Metazoa</taxon>
        <taxon>Chordata</taxon>
        <taxon>Craniata</taxon>
        <taxon>Vertebrata</taxon>
        <taxon>Euteleostomi</taxon>
        <taxon>Actinopterygii</taxon>
        <taxon>Neopterygii</taxon>
        <taxon>Teleostei</taxon>
        <taxon>Protacanthopterygii</taxon>
        <taxon>Esociformes</taxon>
        <taxon>Umbridae</taxon>
        <taxon>Dallia</taxon>
    </lineage>
</organism>
<name>A0ACC2H3X0_DALPE</name>
<reference evidence="1" key="1">
    <citation type="submission" date="2021-05" db="EMBL/GenBank/DDBJ databases">
        <authorList>
            <person name="Pan Q."/>
            <person name="Jouanno E."/>
            <person name="Zahm M."/>
            <person name="Klopp C."/>
            <person name="Cabau C."/>
            <person name="Louis A."/>
            <person name="Berthelot C."/>
            <person name="Parey E."/>
            <person name="Roest Crollius H."/>
            <person name="Montfort J."/>
            <person name="Robinson-Rechavi M."/>
            <person name="Bouchez O."/>
            <person name="Lampietro C."/>
            <person name="Lopez Roques C."/>
            <person name="Donnadieu C."/>
            <person name="Postlethwait J."/>
            <person name="Bobe J."/>
            <person name="Dillon D."/>
            <person name="Chandos A."/>
            <person name="von Hippel F."/>
            <person name="Guiguen Y."/>
        </authorList>
    </citation>
    <scope>NUCLEOTIDE SEQUENCE</scope>
    <source>
        <strain evidence="1">YG-Jan2019</strain>
    </source>
</reference>
<keyword evidence="2" id="KW-1185">Reference proteome</keyword>
<dbReference type="Proteomes" id="UP001157502">
    <property type="component" value="Chromosome 6"/>
</dbReference>
<gene>
    <name evidence="1" type="ORF">DPEC_G00076990</name>
</gene>
<protein>
    <submittedName>
        <fullName evidence="1">Uncharacterized protein</fullName>
    </submittedName>
</protein>
<evidence type="ECO:0000313" key="2">
    <source>
        <dbReference type="Proteomes" id="UP001157502"/>
    </source>
</evidence>
<feature type="non-terminal residue" evidence="1">
    <location>
        <position position="547"/>
    </location>
</feature>
<comment type="caution">
    <text evidence="1">The sequence shown here is derived from an EMBL/GenBank/DDBJ whole genome shotgun (WGS) entry which is preliminary data.</text>
</comment>
<accession>A0ACC2H3X0</accession>
<proteinExistence type="predicted"/>
<dbReference type="EMBL" id="CM055733">
    <property type="protein sequence ID" value="KAJ8010622.1"/>
    <property type="molecule type" value="Genomic_DNA"/>
</dbReference>
<sequence>MALNNMQLTLAFSFKTKRTQSYNVEQIADRDRGPEWDSPSTSTQPLDDVFGITKDSLLVSVRDSFTDLVNNLPGIQQEVYLDTQTLLRVIVGEVSNILNAIISVAIQTPCIETDPTNSAGQLDTASICSDQGEDDSDNVSCKSSEKSLTHSQTHLSGESTSSIVSLPTQPLDRLFFTEDFLPTQSLDRLFFTEDFLTDNSNSEITDSDSTEFENTFVSEMDSSNQSRSSSSPSLSENLVFGGHVFQKTGTDSSSFSSLKTKAVAYEMVQIISKDLESLIKKNRVSGQSASGHPSSGDDNINAVKSSPFNGMFTRIKDVFVRQQPGYRPRTLLLESDADLETLMKSYSKFFISQILKSIRYRMTKSKMLDLDAPAHRLLCFSIVSSLCDELDGLCRIGSSEDVGFGRAFSAPSSSSGRLSQCDNFWNSLPGTPTSNVWPDESEFPIIRRSIIDMCGSLADFKVSSGETADMKNKKSALSRRFKLFSKESMEANCGSTPSSLIQAPPAVSKQGIVYDQDNGKTEDLTSGKIAKKRSFFSNARNAVSSLF</sequence>
<evidence type="ECO:0000313" key="1">
    <source>
        <dbReference type="EMBL" id="KAJ8010622.1"/>
    </source>
</evidence>